<gene>
    <name evidence="1" type="ORF">DCAR_010305</name>
    <name evidence="2" type="ORF">DCAR_0311734</name>
</gene>
<protein>
    <submittedName>
        <fullName evidence="1">Uncharacterized protein</fullName>
    </submittedName>
</protein>
<dbReference type="EMBL" id="CP093345">
    <property type="protein sequence ID" value="WOG92465.1"/>
    <property type="molecule type" value="Genomic_DNA"/>
</dbReference>
<organism evidence="1">
    <name type="scientific">Daucus carota subsp. sativus</name>
    <name type="common">Carrot</name>
    <dbReference type="NCBI Taxonomy" id="79200"/>
    <lineage>
        <taxon>Eukaryota</taxon>
        <taxon>Viridiplantae</taxon>
        <taxon>Streptophyta</taxon>
        <taxon>Embryophyta</taxon>
        <taxon>Tracheophyta</taxon>
        <taxon>Spermatophyta</taxon>
        <taxon>Magnoliopsida</taxon>
        <taxon>eudicotyledons</taxon>
        <taxon>Gunneridae</taxon>
        <taxon>Pentapetalae</taxon>
        <taxon>asterids</taxon>
        <taxon>campanulids</taxon>
        <taxon>Apiales</taxon>
        <taxon>Apiaceae</taxon>
        <taxon>Apioideae</taxon>
        <taxon>Scandiceae</taxon>
        <taxon>Daucinae</taxon>
        <taxon>Daucus</taxon>
        <taxon>Daucus sect. Daucus</taxon>
    </lineage>
</organism>
<dbReference type="Proteomes" id="UP000077755">
    <property type="component" value="Chromosome 3"/>
</dbReference>
<dbReference type="Gramene" id="KZN01551">
    <property type="protein sequence ID" value="KZN01551"/>
    <property type="gene ID" value="DCAR_010305"/>
</dbReference>
<name>A0A162AIU9_DAUCS</name>
<sequence length="74" mass="8097">MDGNAFCWNQSDYVRIQAFSCVNGAKSTAEQVLRERGVESEISFNDRLVSTGRNSSPPSPYKDIALASLLANGR</sequence>
<evidence type="ECO:0000313" key="2">
    <source>
        <dbReference type="EMBL" id="WOG92465.1"/>
    </source>
</evidence>
<reference evidence="1" key="1">
    <citation type="journal article" date="2016" name="Nat. Genet.">
        <title>A high-quality carrot genome assembly provides new insights into carotenoid accumulation and asterid genome evolution.</title>
        <authorList>
            <person name="Iorizzo M."/>
            <person name="Ellison S."/>
            <person name="Senalik D."/>
            <person name="Zeng P."/>
            <person name="Satapoomin P."/>
            <person name="Huang J."/>
            <person name="Bowman M."/>
            <person name="Iovene M."/>
            <person name="Sanseverino W."/>
            <person name="Cavagnaro P."/>
            <person name="Yildiz M."/>
            <person name="Macko-Podgorni A."/>
            <person name="Moranska E."/>
            <person name="Grzebelus E."/>
            <person name="Grzebelus D."/>
            <person name="Ashrafi H."/>
            <person name="Zheng Z."/>
            <person name="Cheng S."/>
            <person name="Spooner D."/>
            <person name="Van Deynze A."/>
            <person name="Simon P."/>
        </authorList>
    </citation>
    <scope>NUCLEOTIDE SEQUENCE [LARGE SCALE GENOMIC DNA]</scope>
    <source>
        <tissue evidence="1">Leaf</tissue>
    </source>
</reference>
<reference evidence="2" key="2">
    <citation type="submission" date="2022-03" db="EMBL/GenBank/DDBJ databases">
        <title>Draft title - Genomic analysis of global carrot germplasm unveils the trajectory of domestication and the origin of high carotenoid orange carrot.</title>
        <authorList>
            <person name="Iorizzo M."/>
            <person name="Ellison S."/>
            <person name="Senalik D."/>
            <person name="Macko-Podgorni A."/>
            <person name="Grzebelus D."/>
            <person name="Bostan H."/>
            <person name="Rolling W."/>
            <person name="Curaba J."/>
            <person name="Simon P."/>
        </authorList>
    </citation>
    <scope>NUCLEOTIDE SEQUENCE</scope>
    <source>
        <tissue evidence="2">Leaf</tissue>
    </source>
</reference>
<keyword evidence="3" id="KW-1185">Reference proteome</keyword>
<dbReference type="AlphaFoldDB" id="A0A162AIU9"/>
<evidence type="ECO:0000313" key="1">
    <source>
        <dbReference type="EMBL" id="KZN01551.1"/>
    </source>
</evidence>
<dbReference type="EMBL" id="LNRQ01000003">
    <property type="protein sequence ID" value="KZN01551.1"/>
    <property type="molecule type" value="Genomic_DNA"/>
</dbReference>
<proteinExistence type="predicted"/>
<evidence type="ECO:0000313" key="3">
    <source>
        <dbReference type="Proteomes" id="UP000077755"/>
    </source>
</evidence>
<accession>A0A162AIU9</accession>